<dbReference type="InterPro" id="IPR011257">
    <property type="entry name" value="DNA_glycosylase"/>
</dbReference>
<dbReference type="SMART" id="SM00478">
    <property type="entry name" value="ENDO3c"/>
    <property type="match status" value="1"/>
</dbReference>
<keyword evidence="1 7" id="KW-0227">DNA damage</keyword>
<dbReference type="Gene3D" id="1.10.340.30">
    <property type="entry name" value="Hypothetical protein, domain 2"/>
    <property type="match status" value="1"/>
</dbReference>
<keyword evidence="4 7" id="KW-0456">Lyase</keyword>
<comment type="function">
    <text evidence="7">Catalyzes the excision of an oxidatively damaged form of guanine (7,8-dihydro-8-oxoguanine = 8-oxoG) from DNA. Also cleaves the DNA backbone at apurinic/apyrimidinic sites (AP sites).</text>
</comment>
<dbReference type="AlphaFoldDB" id="A0A7C5Y537"/>
<dbReference type="Pfam" id="PF22175">
    <property type="entry name" value="Ogg-HhH"/>
    <property type="match status" value="1"/>
</dbReference>
<keyword evidence="6 7" id="KW-0326">Glycosidase</keyword>
<keyword evidence="5 7" id="KW-0511">Multifunctional enzyme</keyword>
<dbReference type="EC" id="3.2.2.-" evidence="7"/>
<evidence type="ECO:0000256" key="3">
    <source>
        <dbReference type="ARBA" id="ARBA00023204"/>
    </source>
</evidence>
<comment type="catalytic activity">
    <reaction evidence="7">
        <text>2'-deoxyribonucleotide-(2'-deoxyribose 5'-phosphate)-2'-deoxyribonucleotide-DNA = a 3'-end 2'-deoxyribonucleotide-(2,3-dehydro-2,3-deoxyribose 5'-phosphate)-DNA + a 5'-end 5'-phospho-2'-deoxyribonucleoside-DNA + H(+)</text>
        <dbReference type="Rhea" id="RHEA:66592"/>
        <dbReference type="Rhea" id="RHEA-COMP:13180"/>
        <dbReference type="Rhea" id="RHEA-COMP:16897"/>
        <dbReference type="Rhea" id="RHEA-COMP:17067"/>
        <dbReference type="ChEBI" id="CHEBI:15378"/>
        <dbReference type="ChEBI" id="CHEBI:136412"/>
        <dbReference type="ChEBI" id="CHEBI:157695"/>
        <dbReference type="ChEBI" id="CHEBI:167181"/>
        <dbReference type="EC" id="4.2.99.18"/>
    </reaction>
</comment>
<dbReference type="CDD" id="cd00056">
    <property type="entry name" value="ENDO3c"/>
    <property type="match status" value="1"/>
</dbReference>
<evidence type="ECO:0000256" key="1">
    <source>
        <dbReference type="ARBA" id="ARBA00022763"/>
    </source>
</evidence>
<dbReference type="NCBIfam" id="NF002305">
    <property type="entry name" value="PRK01229.1"/>
    <property type="match status" value="1"/>
</dbReference>
<keyword evidence="3 7" id="KW-0234">DNA repair</keyword>
<sequence>MKTGEMLNKAKKYRGEAEELLKTFKQNFYDPSKVWDELMYCLCTPQTKAVNALKACEEVKKLNRGRVEEIASTLRRCGVRFHNNKARYIAEAKNHFPQLYEKIRVTSNLFELREFLVKNVKGMGYKEASHFLRNIGFENVAIIDRHIFRYMLENRLISPNFGKLTARKYLTAESRLIRHAKRLGLTPALLDLLVWAVSTGRVAK</sequence>
<accession>A0A7C5Y537</accession>
<feature type="active site" evidence="7">
    <location>
        <position position="144"/>
    </location>
</feature>
<dbReference type="SUPFAM" id="SSF48150">
    <property type="entry name" value="DNA-glycosylase"/>
    <property type="match status" value="1"/>
</dbReference>
<dbReference type="GO" id="GO:0016799">
    <property type="term" value="F:hydrolase activity, hydrolyzing N-glycosyl compounds"/>
    <property type="evidence" value="ECO:0007669"/>
    <property type="project" value="UniProtKB-UniRule"/>
</dbReference>
<dbReference type="GO" id="GO:0006284">
    <property type="term" value="P:base-excision repair"/>
    <property type="evidence" value="ECO:0007669"/>
    <property type="project" value="UniProtKB-UniRule"/>
</dbReference>
<dbReference type="InterPro" id="IPR012092">
    <property type="entry name" value="DNA_glyclase/AP_lyase_Ogg"/>
</dbReference>
<evidence type="ECO:0000256" key="7">
    <source>
        <dbReference type="HAMAP-Rule" id="MF_00241"/>
    </source>
</evidence>
<dbReference type="EMBL" id="DRXS01000069">
    <property type="protein sequence ID" value="HHR40437.1"/>
    <property type="molecule type" value="Genomic_DNA"/>
</dbReference>
<evidence type="ECO:0000259" key="8">
    <source>
        <dbReference type="SMART" id="SM00478"/>
    </source>
</evidence>
<dbReference type="GO" id="GO:0140078">
    <property type="term" value="F:class I DNA-(apurinic or apyrimidinic site) endonuclease activity"/>
    <property type="evidence" value="ECO:0007669"/>
    <property type="project" value="UniProtKB-EC"/>
</dbReference>
<dbReference type="PIRSF" id="PIRSF005954">
    <property type="entry name" value="Thrmst_ogg"/>
    <property type="match status" value="1"/>
</dbReference>
<comment type="similarity">
    <text evidence="7">Belongs to the type-2 OGG1 family.</text>
</comment>
<dbReference type="EC" id="4.2.99.18" evidence="7"/>
<evidence type="ECO:0000256" key="4">
    <source>
        <dbReference type="ARBA" id="ARBA00023239"/>
    </source>
</evidence>
<name>A0A7C5Y537_CALS0</name>
<feature type="site" description="Important for guanine/8-oxoguanine distinction" evidence="7">
    <location>
        <position position="204"/>
    </location>
</feature>
<dbReference type="Gene3D" id="1.10.1670.10">
    <property type="entry name" value="Helix-hairpin-Helix base-excision DNA repair enzymes (C-terminal)"/>
    <property type="match status" value="1"/>
</dbReference>
<feature type="active site" evidence="7">
    <location>
        <position position="126"/>
    </location>
</feature>
<dbReference type="HAMAP" id="MF_00241">
    <property type="entry name" value="Ogg"/>
    <property type="match status" value="1"/>
</dbReference>
<proteinExistence type="inferred from homology"/>
<evidence type="ECO:0000256" key="5">
    <source>
        <dbReference type="ARBA" id="ARBA00023268"/>
    </source>
</evidence>
<reference evidence="9" key="1">
    <citation type="journal article" date="2020" name="mSystems">
        <title>Genome- and Community-Level Interaction Insights into Carbon Utilization and Element Cycling Functions of Hydrothermarchaeota in Hydrothermal Sediment.</title>
        <authorList>
            <person name="Zhou Z."/>
            <person name="Liu Y."/>
            <person name="Xu W."/>
            <person name="Pan J."/>
            <person name="Luo Z.H."/>
            <person name="Li M."/>
        </authorList>
    </citation>
    <scope>NUCLEOTIDE SEQUENCE [LARGE SCALE GENOMIC DNA]</scope>
    <source>
        <strain evidence="9">SpSt-1084</strain>
    </source>
</reference>
<gene>
    <name evidence="7" type="primary">ogg</name>
    <name evidence="9" type="ORF">ENM42_01265</name>
</gene>
<organism evidence="9">
    <name type="scientific">Caldiarchaeum subterraneum</name>
    <dbReference type="NCBI Taxonomy" id="311458"/>
    <lineage>
        <taxon>Archaea</taxon>
        <taxon>Nitrososphaerota</taxon>
        <taxon>Candidatus Caldarchaeales</taxon>
        <taxon>Candidatus Caldarchaeaceae</taxon>
        <taxon>Candidatus Caldarchaeum</taxon>
    </lineage>
</organism>
<evidence type="ECO:0000256" key="6">
    <source>
        <dbReference type="ARBA" id="ARBA00023295"/>
    </source>
</evidence>
<comment type="caution">
    <text evidence="9">The sequence shown here is derived from an EMBL/GenBank/DDBJ whole genome shotgun (WGS) entry which is preliminary data.</text>
</comment>
<evidence type="ECO:0000256" key="2">
    <source>
        <dbReference type="ARBA" id="ARBA00022801"/>
    </source>
</evidence>
<dbReference type="InterPro" id="IPR023170">
    <property type="entry name" value="HhH_base_excis_C"/>
</dbReference>
<dbReference type="InterPro" id="IPR003265">
    <property type="entry name" value="HhH-GPD_domain"/>
</dbReference>
<protein>
    <recommendedName>
        <fullName evidence="7">8-oxoguanine DNA glycosylase/AP lyase</fullName>
    </recommendedName>
    <domain>
        <recommendedName>
            <fullName evidence="7">8-oxoguanine DNA glycosylase</fullName>
            <shortName evidence="7">8-oxoG DNA glycosylase</shortName>
            <ecNumber evidence="7">3.2.2.-</ecNumber>
        </recommendedName>
    </domain>
    <domain>
        <recommendedName>
            <fullName evidence="7">DNA-(apurinic or apyrimidinic site) lyase</fullName>
            <shortName evidence="7">AP lyase</shortName>
            <ecNumber evidence="7">4.2.99.18</ecNumber>
        </recommendedName>
    </domain>
</protein>
<evidence type="ECO:0000313" key="9">
    <source>
        <dbReference type="EMBL" id="HHR40437.1"/>
    </source>
</evidence>
<keyword evidence="2 7" id="KW-0378">Hydrolase</keyword>
<feature type="domain" description="HhH-GPD" evidence="8">
    <location>
        <begin position="43"/>
        <end position="199"/>
    </location>
</feature>